<proteinExistence type="predicted"/>
<feature type="region of interest" description="Disordered" evidence="1">
    <location>
        <begin position="66"/>
        <end position="88"/>
    </location>
</feature>
<evidence type="ECO:0000313" key="3">
    <source>
        <dbReference type="Proteomes" id="UP001172101"/>
    </source>
</evidence>
<reference evidence="2" key="1">
    <citation type="submission" date="2023-06" db="EMBL/GenBank/DDBJ databases">
        <title>Genome-scale phylogeny and comparative genomics of the fungal order Sordariales.</title>
        <authorList>
            <consortium name="Lawrence Berkeley National Laboratory"/>
            <person name="Hensen N."/>
            <person name="Bonometti L."/>
            <person name="Westerberg I."/>
            <person name="Brannstrom I.O."/>
            <person name="Guillou S."/>
            <person name="Cros-Aarteil S."/>
            <person name="Calhoun S."/>
            <person name="Haridas S."/>
            <person name="Kuo A."/>
            <person name="Mondo S."/>
            <person name="Pangilinan J."/>
            <person name="Riley R."/>
            <person name="LaButti K."/>
            <person name="Andreopoulos B."/>
            <person name="Lipzen A."/>
            <person name="Chen C."/>
            <person name="Yanf M."/>
            <person name="Daum C."/>
            <person name="Ng V."/>
            <person name="Clum A."/>
            <person name="Steindorff A."/>
            <person name="Ohm R."/>
            <person name="Martin F."/>
            <person name="Silar P."/>
            <person name="Natvig D."/>
            <person name="Lalanne C."/>
            <person name="Gautier V."/>
            <person name="Ament-velasquez S.L."/>
            <person name="Kruys A."/>
            <person name="Hutchinson M.I."/>
            <person name="Powell A.J."/>
            <person name="Barry K."/>
            <person name="Miller A.N."/>
            <person name="Grigoriev I.V."/>
            <person name="Debuchy R."/>
            <person name="Gladieux P."/>
            <person name="Thoren M.H."/>
            <person name="Johannesson H."/>
        </authorList>
    </citation>
    <scope>NUCLEOTIDE SEQUENCE</scope>
    <source>
        <strain evidence="2">SMH2392-1A</strain>
    </source>
</reference>
<gene>
    <name evidence="2" type="ORF">B0T26DRAFT_244640</name>
</gene>
<protein>
    <submittedName>
        <fullName evidence="2">Uncharacterized protein</fullName>
    </submittedName>
</protein>
<dbReference type="RefSeq" id="XP_060298918.1">
    <property type="nucleotide sequence ID" value="XM_060433960.1"/>
</dbReference>
<sequence length="209" mass="23518">MDGDGVVARTPPRYSPSRPLASITPLSLVVSSGLIWPSCLPSRAGARPVSPCKICMVGIIPRPPQTRLPRIDLRPGKGKMKNQVRSSGYMERASPRPCRLFSSPATLSFYIAFCTDRHSALAVQSRRAQFPCMYVCTYRRTRRDAEMQKCRRHARGQNCGGWMDRHYVCLQKGRHRTSRSRPPKCLCVTCDRGVGFRLFVLPLPSVRVL</sequence>
<evidence type="ECO:0000256" key="1">
    <source>
        <dbReference type="SAM" id="MobiDB-lite"/>
    </source>
</evidence>
<dbReference type="EMBL" id="JAUIRO010000003">
    <property type="protein sequence ID" value="KAK0722994.1"/>
    <property type="molecule type" value="Genomic_DNA"/>
</dbReference>
<accession>A0AA40AW05</accession>
<dbReference type="GeneID" id="85317230"/>
<dbReference type="Proteomes" id="UP001172101">
    <property type="component" value="Unassembled WGS sequence"/>
</dbReference>
<organism evidence="2 3">
    <name type="scientific">Lasiosphaeria miniovina</name>
    <dbReference type="NCBI Taxonomy" id="1954250"/>
    <lineage>
        <taxon>Eukaryota</taxon>
        <taxon>Fungi</taxon>
        <taxon>Dikarya</taxon>
        <taxon>Ascomycota</taxon>
        <taxon>Pezizomycotina</taxon>
        <taxon>Sordariomycetes</taxon>
        <taxon>Sordariomycetidae</taxon>
        <taxon>Sordariales</taxon>
        <taxon>Lasiosphaeriaceae</taxon>
        <taxon>Lasiosphaeria</taxon>
    </lineage>
</organism>
<name>A0AA40AW05_9PEZI</name>
<evidence type="ECO:0000313" key="2">
    <source>
        <dbReference type="EMBL" id="KAK0722994.1"/>
    </source>
</evidence>
<keyword evidence="3" id="KW-1185">Reference proteome</keyword>
<dbReference type="AlphaFoldDB" id="A0AA40AW05"/>
<comment type="caution">
    <text evidence="2">The sequence shown here is derived from an EMBL/GenBank/DDBJ whole genome shotgun (WGS) entry which is preliminary data.</text>
</comment>